<reference evidence="2" key="1">
    <citation type="journal article" date="2019" name="bioRxiv">
        <title>Genomics, evolutionary history and diagnostics of the Alternaria alternata species group including apple and Asian pear pathotypes.</title>
        <authorList>
            <person name="Armitage A.D."/>
            <person name="Cockerton H.M."/>
            <person name="Sreenivasaprasad S."/>
            <person name="Woodhall J.W."/>
            <person name="Lane C.R."/>
            <person name="Harrison R.J."/>
            <person name="Clarkson J.P."/>
        </authorList>
    </citation>
    <scope>NUCLEOTIDE SEQUENCE [LARGE SCALE GENOMIC DNA]</scope>
    <source>
        <strain evidence="2">FERA 635</strain>
    </source>
</reference>
<proteinExistence type="predicted"/>
<accession>A0ABY0FSF8</accession>
<protein>
    <recommendedName>
        <fullName evidence="3">Paired domain-containing protein</fullName>
    </recommendedName>
</protein>
<sequence>MAPHLATSQHHLVRDMILDGKLTAAQMATVAVCSKRSVKAIRSNLRHFHSTRAPANGGGRRRSITPLMLDALRERLLEKPGLYQEEMALFLWDEFGVLISTHSISRM</sequence>
<dbReference type="InterPro" id="IPR009057">
    <property type="entry name" value="Homeodomain-like_sf"/>
</dbReference>
<keyword evidence="2" id="KW-1185">Reference proteome</keyword>
<name>A0ABY0FSF8_9PLEO</name>
<comment type="caution">
    <text evidence="1">The sequence shown here is derived from an EMBL/GenBank/DDBJ whole genome shotgun (WGS) entry which is preliminary data.</text>
</comment>
<dbReference type="Proteomes" id="UP000293195">
    <property type="component" value="Unassembled WGS sequence"/>
</dbReference>
<evidence type="ECO:0000313" key="1">
    <source>
        <dbReference type="EMBL" id="RYN88154.1"/>
    </source>
</evidence>
<dbReference type="SUPFAM" id="SSF46689">
    <property type="entry name" value="Homeodomain-like"/>
    <property type="match status" value="1"/>
</dbReference>
<evidence type="ECO:0000313" key="2">
    <source>
        <dbReference type="Proteomes" id="UP000293195"/>
    </source>
</evidence>
<dbReference type="EMBL" id="PDXF01000106">
    <property type="protein sequence ID" value="RYN88154.1"/>
    <property type="molecule type" value="Genomic_DNA"/>
</dbReference>
<organism evidence="1 2">
    <name type="scientific">Alternaria tenuissima</name>
    <dbReference type="NCBI Taxonomy" id="119927"/>
    <lineage>
        <taxon>Eukaryota</taxon>
        <taxon>Fungi</taxon>
        <taxon>Dikarya</taxon>
        <taxon>Ascomycota</taxon>
        <taxon>Pezizomycotina</taxon>
        <taxon>Dothideomycetes</taxon>
        <taxon>Pleosporomycetidae</taxon>
        <taxon>Pleosporales</taxon>
        <taxon>Pleosporineae</taxon>
        <taxon>Pleosporaceae</taxon>
        <taxon>Alternaria</taxon>
        <taxon>Alternaria sect. Alternaria</taxon>
        <taxon>Alternaria alternata complex</taxon>
    </lineage>
</organism>
<gene>
    <name evidence="1" type="ORF">AA0119_g12093</name>
</gene>
<evidence type="ECO:0008006" key="3">
    <source>
        <dbReference type="Google" id="ProtNLM"/>
    </source>
</evidence>